<dbReference type="InterPro" id="IPR011009">
    <property type="entry name" value="Kinase-like_dom_sf"/>
</dbReference>
<dbReference type="Pfam" id="PF01636">
    <property type="entry name" value="APH"/>
    <property type="match status" value="1"/>
</dbReference>
<dbReference type="RefSeq" id="WP_344872015.1">
    <property type="nucleotide sequence ID" value="NZ_BAABAL010000005.1"/>
</dbReference>
<dbReference type="PANTHER" id="PTHR22603">
    <property type="entry name" value="CHOLINE/ETHANOALAMINE KINASE"/>
    <property type="match status" value="1"/>
</dbReference>
<dbReference type="Gene3D" id="3.30.200.20">
    <property type="entry name" value="Phosphorylase Kinase, domain 1"/>
    <property type="match status" value="1"/>
</dbReference>
<name>A0ABP7RDU2_9PSEU</name>
<dbReference type="InterPro" id="IPR002575">
    <property type="entry name" value="Aminoglycoside_PTrfase"/>
</dbReference>
<keyword evidence="3" id="KW-1185">Reference proteome</keyword>
<accession>A0ABP7RDU2</accession>
<evidence type="ECO:0000259" key="1">
    <source>
        <dbReference type="Pfam" id="PF01636"/>
    </source>
</evidence>
<gene>
    <name evidence="2" type="ORF">GCM10022247_14970</name>
</gene>
<protein>
    <submittedName>
        <fullName evidence="2">Phosphotransferase family protein</fullName>
    </submittedName>
</protein>
<sequence>MTATVSDVLDLVPGWAGKSVERLPLTGGLSHQVGLVRVDGTEFIVRVLDPAVSTAGLGVPLEQEIANTVRAAESGVGPAVLHVLDEPPTLVLEYLPGTTLCAAAVRESARIPKIATAVRALHTGTRPFVNDMDIFDKLAELLGLCERHGLTTPEDYRDHLPLVEDVRAALSANPLPKVPCHNDLLAENFIDTGDRVRIVDYQLSGMNDPGFELGNIAAESQFTSELTELLARSYFGEEFRPGLLARTRLFSIMSNFTWTLWFCIHHGLLARPGSDFDYWGEAASKWGRARAALADNELGRLLDLARRG</sequence>
<dbReference type="EMBL" id="BAABAL010000005">
    <property type="protein sequence ID" value="GAA3996035.1"/>
    <property type="molecule type" value="Genomic_DNA"/>
</dbReference>
<organism evidence="2 3">
    <name type="scientific">Allokutzneria multivorans</name>
    <dbReference type="NCBI Taxonomy" id="1142134"/>
    <lineage>
        <taxon>Bacteria</taxon>
        <taxon>Bacillati</taxon>
        <taxon>Actinomycetota</taxon>
        <taxon>Actinomycetes</taxon>
        <taxon>Pseudonocardiales</taxon>
        <taxon>Pseudonocardiaceae</taxon>
        <taxon>Allokutzneria</taxon>
    </lineage>
</organism>
<dbReference type="SUPFAM" id="SSF56112">
    <property type="entry name" value="Protein kinase-like (PK-like)"/>
    <property type="match status" value="1"/>
</dbReference>
<feature type="domain" description="Aminoglycoside phosphotransferase" evidence="1">
    <location>
        <begin position="24"/>
        <end position="239"/>
    </location>
</feature>
<evidence type="ECO:0000313" key="3">
    <source>
        <dbReference type="Proteomes" id="UP001501747"/>
    </source>
</evidence>
<dbReference type="Proteomes" id="UP001501747">
    <property type="component" value="Unassembled WGS sequence"/>
</dbReference>
<dbReference type="CDD" id="cd05151">
    <property type="entry name" value="ChoK-like"/>
    <property type="match status" value="1"/>
</dbReference>
<proteinExistence type="predicted"/>
<dbReference type="Gene3D" id="3.90.1200.10">
    <property type="match status" value="1"/>
</dbReference>
<comment type="caution">
    <text evidence="2">The sequence shown here is derived from an EMBL/GenBank/DDBJ whole genome shotgun (WGS) entry which is preliminary data.</text>
</comment>
<reference evidence="3" key="1">
    <citation type="journal article" date="2019" name="Int. J. Syst. Evol. Microbiol.">
        <title>The Global Catalogue of Microorganisms (GCM) 10K type strain sequencing project: providing services to taxonomists for standard genome sequencing and annotation.</title>
        <authorList>
            <consortium name="The Broad Institute Genomics Platform"/>
            <consortium name="The Broad Institute Genome Sequencing Center for Infectious Disease"/>
            <person name="Wu L."/>
            <person name="Ma J."/>
        </authorList>
    </citation>
    <scope>NUCLEOTIDE SEQUENCE [LARGE SCALE GENOMIC DNA]</scope>
    <source>
        <strain evidence="3">JCM 17342</strain>
    </source>
</reference>
<dbReference type="PANTHER" id="PTHR22603:SF66">
    <property type="entry name" value="ETHANOLAMINE KINASE"/>
    <property type="match status" value="1"/>
</dbReference>
<evidence type="ECO:0000313" key="2">
    <source>
        <dbReference type="EMBL" id="GAA3996035.1"/>
    </source>
</evidence>